<evidence type="ECO:0000313" key="1">
    <source>
        <dbReference type="EMBL" id="TMQ48682.1"/>
    </source>
</evidence>
<reference evidence="1 2" key="1">
    <citation type="journal article" date="2019" name="Nat. Microbiol.">
        <title>Mediterranean grassland soil C-N compound turnover is dependent on rainfall and depth, and is mediated by genomically divergent microorganisms.</title>
        <authorList>
            <person name="Diamond S."/>
            <person name="Andeer P.F."/>
            <person name="Li Z."/>
            <person name="Crits-Christoph A."/>
            <person name="Burstein D."/>
            <person name="Anantharaman K."/>
            <person name="Lane K.R."/>
            <person name="Thomas B.C."/>
            <person name="Pan C."/>
            <person name="Northen T.R."/>
            <person name="Banfield J.F."/>
        </authorList>
    </citation>
    <scope>NUCLEOTIDE SEQUENCE [LARGE SCALE GENOMIC DNA]</scope>
    <source>
        <strain evidence="1">WS_3</strain>
    </source>
</reference>
<evidence type="ECO:0000313" key="2">
    <source>
        <dbReference type="Proteomes" id="UP000320184"/>
    </source>
</evidence>
<protein>
    <submittedName>
        <fullName evidence="1">DUF3052 family protein</fullName>
    </submittedName>
</protein>
<comment type="caution">
    <text evidence="1">The sequence shown here is derived from an EMBL/GenBank/DDBJ whole genome shotgun (WGS) entry which is preliminary data.</text>
</comment>
<organism evidence="1 2">
    <name type="scientific">Eiseniibacteriota bacterium</name>
    <dbReference type="NCBI Taxonomy" id="2212470"/>
    <lineage>
        <taxon>Bacteria</taxon>
        <taxon>Candidatus Eiseniibacteriota</taxon>
    </lineage>
</organism>
<gene>
    <name evidence="1" type="ORF">E6K73_11305</name>
</gene>
<proteinExistence type="predicted"/>
<dbReference type="EMBL" id="VBOT01000135">
    <property type="protein sequence ID" value="TMQ48682.1"/>
    <property type="molecule type" value="Genomic_DNA"/>
</dbReference>
<dbReference type="Proteomes" id="UP000320184">
    <property type="component" value="Unassembled WGS sequence"/>
</dbReference>
<dbReference type="AlphaFoldDB" id="A0A538SBC9"/>
<sequence>MSRPRKGSDLIFFGAERWAALERLGTLKRSIKPNGAVWVVWPKDRRELTGNDVREAALAHGLVDVKVVAFSATHSGLKLVIPVARRKPV</sequence>
<accession>A0A538SBC9</accession>
<name>A0A538SBC9_UNCEI</name>